<dbReference type="EMBL" id="KZ825487">
    <property type="protein sequence ID" value="PYI33014.1"/>
    <property type="molecule type" value="Genomic_DNA"/>
</dbReference>
<evidence type="ECO:0000313" key="4">
    <source>
        <dbReference type="Proteomes" id="UP000248817"/>
    </source>
</evidence>
<dbReference type="SUPFAM" id="SSF48613">
    <property type="entry name" value="Heme oxygenase-like"/>
    <property type="match status" value="1"/>
</dbReference>
<dbReference type="GO" id="GO:0006772">
    <property type="term" value="P:thiamine metabolic process"/>
    <property type="evidence" value="ECO:0007669"/>
    <property type="project" value="UniProtKB-ARBA"/>
</dbReference>
<dbReference type="InterPro" id="IPR053261">
    <property type="entry name" value="Polyketide-peptide_reg"/>
</dbReference>
<dbReference type="AlphaFoldDB" id="A0A2V5IFU1"/>
<sequence length="295" mass="31357">MPLTTTLQALPLPPPTTFATATSATAHPFLAAAAAGTLPKPRLSAWLAQDRLYIHAYIRFIGALLAKLHLPVAVALPHHQTNSPQHNHPPNPPANEPETETLESQTLHTLTAALTNIVRELDFFRAVAAEYALDLQAPFPAAAPAPAPPPPPAAAGAAGAAAPAGTCTASPITTAYTDLFVSAGSAGTSLLEGLVVLWATEVCYLTVWRNVRDAMGPPRNGEDADGGALREKLVPNWTGAEFEAFVAGIARLVDAVAEREVARSSAPNAREEVVERCARWWRQVVWLEGQFWPDI</sequence>
<evidence type="ECO:0000259" key="2">
    <source>
        <dbReference type="Pfam" id="PF03070"/>
    </source>
</evidence>
<dbReference type="InterPro" id="IPR004305">
    <property type="entry name" value="Thiaminase-2/PQQC"/>
</dbReference>
<organism evidence="3 4">
    <name type="scientific">Aspergillus indologenus CBS 114.80</name>
    <dbReference type="NCBI Taxonomy" id="1450541"/>
    <lineage>
        <taxon>Eukaryota</taxon>
        <taxon>Fungi</taxon>
        <taxon>Dikarya</taxon>
        <taxon>Ascomycota</taxon>
        <taxon>Pezizomycotina</taxon>
        <taxon>Eurotiomycetes</taxon>
        <taxon>Eurotiomycetidae</taxon>
        <taxon>Eurotiales</taxon>
        <taxon>Aspergillaceae</taxon>
        <taxon>Aspergillus</taxon>
        <taxon>Aspergillus subgen. Circumdati</taxon>
    </lineage>
</organism>
<gene>
    <name evidence="3" type="ORF">BP00DRAFT_424386</name>
</gene>
<name>A0A2V5IFU1_9EURO</name>
<dbReference type="PANTHER" id="PTHR41813:SF2">
    <property type="entry name" value="REGULATOR PAB1642, PUTATIVE (AFU_ORTHOLOGUE AFUA_3G11955)-RELATED"/>
    <property type="match status" value="1"/>
</dbReference>
<proteinExistence type="predicted"/>
<evidence type="ECO:0000256" key="1">
    <source>
        <dbReference type="SAM" id="MobiDB-lite"/>
    </source>
</evidence>
<evidence type="ECO:0000313" key="3">
    <source>
        <dbReference type="EMBL" id="PYI33014.1"/>
    </source>
</evidence>
<dbReference type="Proteomes" id="UP000248817">
    <property type="component" value="Unassembled WGS sequence"/>
</dbReference>
<accession>A0A2V5IFU1</accession>
<dbReference type="InterPro" id="IPR016084">
    <property type="entry name" value="Haem_Oase-like_multi-hlx"/>
</dbReference>
<dbReference type="PANTHER" id="PTHR41813">
    <property type="entry name" value="REGULATOR PAB1642, PUTATIVE (AFU_ORTHOLOGUE AFUA_3G11955)-RELATED"/>
    <property type="match status" value="1"/>
</dbReference>
<dbReference type="Pfam" id="PF03070">
    <property type="entry name" value="TENA_THI-4"/>
    <property type="match status" value="1"/>
</dbReference>
<dbReference type="CDD" id="cd19357">
    <property type="entry name" value="TenA_E_At3g16990-like"/>
    <property type="match status" value="1"/>
</dbReference>
<feature type="domain" description="Thiaminase-2/PQQC" evidence="2">
    <location>
        <begin position="23"/>
        <end position="67"/>
    </location>
</feature>
<dbReference type="Gene3D" id="1.20.910.10">
    <property type="entry name" value="Heme oxygenase-like"/>
    <property type="match status" value="1"/>
</dbReference>
<feature type="region of interest" description="Disordered" evidence="1">
    <location>
        <begin position="79"/>
        <end position="104"/>
    </location>
</feature>
<reference evidence="3 4" key="1">
    <citation type="submission" date="2018-02" db="EMBL/GenBank/DDBJ databases">
        <title>The genomes of Aspergillus section Nigri reveals drivers in fungal speciation.</title>
        <authorList>
            <consortium name="DOE Joint Genome Institute"/>
            <person name="Vesth T.C."/>
            <person name="Nybo J."/>
            <person name="Theobald S."/>
            <person name="Brandl J."/>
            <person name="Frisvad J.C."/>
            <person name="Nielsen K.F."/>
            <person name="Lyhne E.K."/>
            <person name="Kogle M.E."/>
            <person name="Kuo A."/>
            <person name="Riley R."/>
            <person name="Clum A."/>
            <person name="Nolan M."/>
            <person name="Lipzen A."/>
            <person name="Salamov A."/>
            <person name="Henrissat B."/>
            <person name="Wiebenga A."/>
            <person name="De vries R.P."/>
            <person name="Grigoriev I.V."/>
            <person name="Mortensen U.H."/>
            <person name="Andersen M.R."/>
            <person name="Baker S.E."/>
        </authorList>
    </citation>
    <scope>NUCLEOTIDE SEQUENCE [LARGE SCALE GENOMIC DNA]</scope>
    <source>
        <strain evidence="3 4">CBS 114.80</strain>
    </source>
</reference>
<protein>
    <submittedName>
        <fullName evidence="3">Heme oxygenase-like protein</fullName>
    </submittedName>
</protein>
<keyword evidence="4" id="KW-1185">Reference proteome</keyword>